<reference evidence="1 2" key="1">
    <citation type="submission" date="2019-07" db="EMBL/GenBank/DDBJ databases">
        <title>Annotation for the trematode Paragonimus westermani.</title>
        <authorList>
            <person name="Choi Y.-J."/>
        </authorList>
    </citation>
    <scope>NUCLEOTIDE SEQUENCE [LARGE SCALE GENOMIC DNA]</scope>
    <source>
        <strain evidence="1">180907_Pwestermani</strain>
    </source>
</reference>
<accession>A0A8T0DUC5</accession>
<name>A0A8T0DUC5_9TREM</name>
<comment type="caution">
    <text evidence="1">The sequence shown here is derived from an EMBL/GenBank/DDBJ whole genome shotgun (WGS) entry which is preliminary data.</text>
</comment>
<evidence type="ECO:0000313" key="2">
    <source>
        <dbReference type="Proteomes" id="UP000699462"/>
    </source>
</evidence>
<evidence type="ECO:0000313" key="1">
    <source>
        <dbReference type="EMBL" id="KAF8570946.1"/>
    </source>
</evidence>
<dbReference type="Proteomes" id="UP000699462">
    <property type="component" value="Unassembled WGS sequence"/>
</dbReference>
<gene>
    <name evidence="1" type="ORF">P879_02428</name>
</gene>
<dbReference type="EMBL" id="JTDF01000806">
    <property type="protein sequence ID" value="KAF8570946.1"/>
    <property type="molecule type" value="Genomic_DNA"/>
</dbReference>
<keyword evidence="2" id="KW-1185">Reference proteome</keyword>
<organism evidence="1 2">
    <name type="scientific">Paragonimus westermani</name>
    <dbReference type="NCBI Taxonomy" id="34504"/>
    <lineage>
        <taxon>Eukaryota</taxon>
        <taxon>Metazoa</taxon>
        <taxon>Spiralia</taxon>
        <taxon>Lophotrochozoa</taxon>
        <taxon>Platyhelminthes</taxon>
        <taxon>Trematoda</taxon>
        <taxon>Digenea</taxon>
        <taxon>Plagiorchiida</taxon>
        <taxon>Troglotremata</taxon>
        <taxon>Troglotrematidae</taxon>
        <taxon>Paragonimus</taxon>
    </lineage>
</organism>
<proteinExistence type="predicted"/>
<sequence>MESSHQQLFRRHR</sequence>
<protein>
    <submittedName>
        <fullName evidence="1">Uncharacterized protein</fullName>
    </submittedName>
</protein>